<dbReference type="Proteomes" id="UP000822688">
    <property type="component" value="Chromosome 6"/>
</dbReference>
<dbReference type="EMBL" id="CM026427">
    <property type="protein sequence ID" value="KAG0570145.1"/>
    <property type="molecule type" value="Genomic_DNA"/>
</dbReference>
<keyword evidence="4" id="KW-0378">Hydrolase</keyword>
<dbReference type="PRINTS" id="PR00776">
    <property type="entry name" value="HEMOGLOBNASE"/>
</dbReference>
<comment type="similarity">
    <text evidence="1">Belongs to the peptidase C13 family.</text>
</comment>
<organism evidence="11 12">
    <name type="scientific">Ceratodon purpureus</name>
    <name type="common">Fire moss</name>
    <name type="synonym">Dicranum purpureum</name>
    <dbReference type="NCBI Taxonomy" id="3225"/>
    <lineage>
        <taxon>Eukaryota</taxon>
        <taxon>Viridiplantae</taxon>
        <taxon>Streptophyta</taxon>
        <taxon>Embryophyta</taxon>
        <taxon>Bryophyta</taxon>
        <taxon>Bryophytina</taxon>
        <taxon>Bryopsida</taxon>
        <taxon>Dicranidae</taxon>
        <taxon>Pseudoditrichales</taxon>
        <taxon>Ditrichaceae</taxon>
        <taxon>Ceratodon</taxon>
    </lineage>
</organism>
<dbReference type="InterPro" id="IPR043577">
    <property type="entry name" value="AE"/>
</dbReference>
<evidence type="ECO:0000256" key="3">
    <source>
        <dbReference type="ARBA" id="ARBA00022729"/>
    </source>
</evidence>
<feature type="domain" description="Legumain prodomain" evidence="10">
    <location>
        <begin position="385"/>
        <end position="479"/>
    </location>
</feature>
<dbReference type="FunFam" id="3.40.50.1460:FF:000005">
    <property type="entry name" value="Vacuolar-processing enzyme beta-isozyme"/>
    <property type="match status" value="1"/>
</dbReference>
<feature type="active site" description="Nucleophile" evidence="8">
    <location>
        <position position="213"/>
    </location>
</feature>
<evidence type="ECO:0000256" key="4">
    <source>
        <dbReference type="ARBA" id="ARBA00022801"/>
    </source>
</evidence>
<comment type="caution">
    <text evidence="11">The sequence shown here is derived from an EMBL/GenBank/DDBJ whole genome shotgun (WGS) entry which is preliminary data.</text>
</comment>
<dbReference type="InterPro" id="IPR046427">
    <property type="entry name" value="Legumain_prodom_sf"/>
</dbReference>
<evidence type="ECO:0000256" key="6">
    <source>
        <dbReference type="ARBA" id="ARBA00023157"/>
    </source>
</evidence>
<keyword evidence="5" id="KW-0788">Thiol protease</keyword>
<dbReference type="GO" id="GO:0004197">
    <property type="term" value="F:cysteine-type endopeptidase activity"/>
    <property type="evidence" value="ECO:0007669"/>
    <property type="project" value="InterPro"/>
</dbReference>
<dbReference type="GO" id="GO:0051603">
    <property type="term" value="P:proteolysis involved in protein catabolic process"/>
    <property type="evidence" value="ECO:0007669"/>
    <property type="project" value="InterPro"/>
</dbReference>
<protein>
    <recommendedName>
        <fullName evidence="10">Legumain prodomain domain-containing protein</fullName>
    </recommendedName>
</protein>
<evidence type="ECO:0000256" key="9">
    <source>
        <dbReference type="SAM" id="SignalP"/>
    </source>
</evidence>
<dbReference type="PIRSF" id="PIRSF019663">
    <property type="entry name" value="Legumain"/>
    <property type="match status" value="1"/>
</dbReference>
<dbReference type="EMBL" id="CM026427">
    <property type="protein sequence ID" value="KAG0570144.1"/>
    <property type="molecule type" value="Genomic_DNA"/>
</dbReference>
<dbReference type="GO" id="GO:0006624">
    <property type="term" value="P:vacuolar protein processing"/>
    <property type="evidence" value="ECO:0007669"/>
    <property type="project" value="TreeGrafter"/>
</dbReference>
<dbReference type="Gene3D" id="3.40.50.1460">
    <property type="match status" value="1"/>
</dbReference>
<dbReference type="PIRSF" id="PIRSF500139">
    <property type="entry name" value="AE"/>
    <property type="match status" value="1"/>
</dbReference>
<keyword evidence="3 9" id="KW-0732">Signal</keyword>
<dbReference type="CDD" id="cd21115">
    <property type="entry name" value="legumain_C"/>
    <property type="match status" value="1"/>
</dbReference>
<evidence type="ECO:0000256" key="8">
    <source>
        <dbReference type="PIRSR" id="PIRSR019663-1"/>
    </source>
</evidence>
<dbReference type="Pfam" id="PF20985">
    <property type="entry name" value="Legum_prodom"/>
    <property type="match status" value="1"/>
</dbReference>
<evidence type="ECO:0000313" key="12">
    <source>
        <dbReference type="Proteomes" id="UP000822688"/>
    </source>
</evidence>
<gene>
    <name evidence="11" type="ORF">KC19_6G141900</name>
</gene>
<evidence type="ECO:0000256" key="2">
    <source>
        <dbReference type="ARBA" id="ARBA00022670"/>
    </source>
</evidence>
<name>A0A8T0HHZ4_CERPU</name>
<keyword evidence="6" id="KW-1015">Disulfide bond</keyword>
<evidence type="ECO:0000256" key="7">
    <source>
        <dbReference type="ARBA" id="ARBA00023180"/>
    </source>
</evidence>
<evidence type="ECO:0000256" key="1">
    <source>
        <dbReference type="ARBA" id="ARBA00009941"/>
    </source>
</evidence>
<dbReference type="Gene3D" id="1.10.132.130">
    <property type="match status" value="1"/>
</dbReference>
<feature type="chain" id="PRO_5036274538" description="Legumain prodomain domain-containing protein" evidence="9">
    <location>
        <begin position="26"/>
        <end position="498"/>
    </location>
</feature>
<dbReference type="InterPro" id="IPR048501">
    <property type="entry name" value="Legum_prodom"/>
</dbReference>
<evidence type="ECO:0000259" key="10">
    <source>
        <dbReference type="Pfam" id="PF20985"/>
    </source>
</evidence>
<evidence type="ECO:0000256" key="5">
    <source>
        <dbReference type="ARBA" id="ARBA00022807"/>
    </source>
</evidence>
<reference evidence="11 12" key="1">
    <citation type="submission" date="2020-06" db="EMBL/GenBank/DDBJ databases">
        <title>WGS assembly of Ceratodon purpureus strain R40.</title>
        <authorList>
            <person name="Carey S.B."/>
            <person name="Jenkins J."/>
            <person name="Shu S."/>
            <person name="Lovell J.T."/>
            <person name="Sreedasyam A."/>
            <person name="Maumus F."/>
            <person name="Tiley G.P."/>
            <person name="Fernandez-Pozo N."/>
            <person name="Barry K."/>
            <person name="Chen C."/>
            <person name="Wang M."/>
            <person name="Lipzen A."/>
            <person name="Daum C."/>
            <person name="Saski C.A."/>
            <person name="Payton A.C."/>
            <person name="Mcbreen J.C."/>
            <person name="Conrad R.E."/>
            <person name="Kollar L.M."/>
            <person name="Olsson S."/>
            <person name="Huttunen S."/>
            <person name="Landis J.B."/>
            <person name="Wickett N.J."/>
            <person name="Johnson M.G."/>
            <person name="Rensing S.A."/>
            <person name="Grimwood J."/>
            <person name="Schmutz J."/>
            <person name="Mcdaniel S.F."/>
        </authorList>
    </citation>
    <scope>NUCLEOTIDE SEQUENCE [LARGE SCALE GENOMIC DNA]</scope>
    <source>
        <strain evidence="11 12">R40</strain>
    </source>
</reference>
<dbReference type="Pfam" id="PF01650">
    <property type="entry name" value="Peptidase_C13"/>
    <property type="match status" value="1"/>
</dbReference>
<evidence type="ECO:0000313" key="11">
    <source>
        <dbReference type="EMBL" id="KAG0570144.1"/>
    </source>
</evidence>
<dbReference type="FunFam" id="1.10.132.130:FF:000001">
    <property type="entry name" value="Vacuolar-processing enzyme beta-isozyme"/>
    <property type="match status" value="1"/>
</dbReference>
<keyword evidence="2" id="KW-0645">Protease</keyword>
<keyword evidence="12" id="KW-1185">Reference proteome</keyword>
<accession>A0A8T0HHZ4</accession>
<feature type="signal peptide" evidence="9">
    <location>
        <begin position="1"/>
        <end position="25"/>
    </location>
</feature>
<proteinExistence type="inferred from homology"/>
<sequence>MAVSMEKLLVVALLCCVGGAVLVMGEGWDGKIVMPTAGDHAVEGEKKHHKPQRWAVLVAGSAGYVNYRHQADVCHAYQVLKNGGMKDENIVVFMFDDIAHDPNNPRPGTIINHPLGADVYHGVPKDYTGKAVTVDNLFAVILGDKKAVNGGSGKVVDSGPDDHIFIYYADHGGPGVLGMPNTPFLYADDLIDTLKKKHKARGYKEMVIYIEACESGSIFQGLLPAGLNIYATTASNAVESSWGTYCPGMTPAPPEEFDICLGDLYSVAWMEDADIENLKKETLRDQYLIVKSRTSNHKTYETGSHVMEFGDLKINVKKVDQYLGYNPANENASSPILPRDDLSNSLEGVKERHVSQRDADLVHFWHKYHRAKEGSPAKAEAGLNLMRIVNHRVHIDKSVELVGKLLFGASAGPTMLTSVRSQELPLVDDWSCLKSMVRVFESSCGLLTQYGMKHMRAFANICNAGVDPLKMGTVAAEACAVSSLGSRTWQPLTTGFSA</sequence>
<dbReference type="PANTHER" id="PTHR12000:SF42">
    <property type="entry name" value="LEGUMAIN"/>
    <property type="match status" value="1"/>
</dbReference>
<dbReference type="PANTHER" id="PTHR12000">
    <property type="entry name" value="HEMOGLOBINASE FAMILY MEMBER"/>
    <property type="match status" value="1"/>
</dbReference>
<feature type="active site" evidence="8">
    <location>
        <position position="171"/>
    </location>
</feature>
<keyword evidence="7" id="KW-0325">Glycoprotein</keyword>
<dbReference type="GO" id="GO:0005773">
    <property type="term" value="C:vacuole"/>
    <property type="evidence" value="ECO:0007669"/>
    <property type="project" value="GOC"/>
</dbReference>
<dbReference type="InterPro" id="IPR001096">
    <property type="entry name" value="Peptidase_C13"/>
</dbReference>
<dbReference type="AlphaFoldDB" id="A0A8T0HHZ4"/>